<gene>
    <name evidence="2" type="ORF">MNEG_6739</name>
</gene>
<dbReference type="GO" id="GO:0016747">
    <property type="term" value="F:acyltransferase activity, transferring groups other than amino-acyl groups"/>
    <property type="evidence" value="ECO:0007669"/>
    <property type="project" value="InterPro"/>
</dbReference>
<dbReference type="SUPFAM" id="SSF55729">
    <property type="entry name" value="Acyl-CoA N-acyltransferases (Nat)"/>
    <property type="match status" value="1"/>
</dbReference>
<dbReference type="STRING" id="145388.A0A0D2L1M2"/>
<evidence type="ECO:0000313" key="2">
    <source>
        <dbReference type="EMBL" id="KIZ01224.1"/>
    </source>
</evidence>
<dbReference type="Pfam" id="PF00583">
    <property type="entry name" value="Acetyltransf_1"/>
    <property type="match status" value="1"/>
</dbReference>
<sequence length="118" mass="12500">MTGLGPASEAVGCVAIRPLTKEGSCGGSGDGAAPAAPARVCEMKRLWVGPGGRGSGLGRRLVVAAVAAARELGYKSVVLDTLQRLEAANKIYESSGFRRREPYYHNPLQNVVFWELDL</sequence>
<evidence type="ECO:0000313" key="3">
    <source>
        <dbReference type="Proteomes" id="UP000054498"/>
    </source>
</evidence>
<protein>
    <recommendedName>
        <fullName evidence="1">N-acetyltransferase domain-containing protein</fullName>
    </recommendedName>
</protein>
<dbReference type="PANTHER" id="PTHR43305:SF1">
    <property type="entry name" value="FAMILY N-ACETYLTRANSFERASE, PUTATIVE (AFU_ORTHOLOGUE AFUA_2G01380)-RELATED"/>
    <property type="match status" value="1"/>
</dbReference>
<dbReference type="KEGG" id="mng:MNEG_6739"/>
<dbReference type="PANTHER" id="PTHR43305">
    <property type="entry name" value="FAMILY N-ACETYLTRANSFERASE, PUTATIVE (AFU_ORTHOLOGUE AFUA_2G01380)-RELATED"/>
    <property type="match status" value="1"/>
</dbReference>
<dbReference type="EMBL" id="KK101344">
    <property type="protein sequence ID" value="KIZ01224.1"/>
    <property type="molecule type" value="Genomic_DNA"/>
</dbReference>
<accession>A0A0D2L1M2</accession>
<dbReference type="AlphaFoldDB" id="A0A0D2L1M2"/>
<organism evidence="2 3">
    <name type="scientific">Monoraphidium neglectum</name>
    <dbReference type="NCBI Taxonomy" id="145388"/>
    <lineage>
        <taxon>Eukaryota</taxon>
        <taxon>Viridiplantae</taxon>
        <taxon>Chlorophyta</taxon>
        <taxon>core chlorophytes</taxon>
        <taxon>Chlorophyceae</taxon>
        <taxon>CS clade</taxon>
        <taxon>Sphaeropleales</taxon>
        <taxon>Selenastraceae</taxon>
        <taxon>Monoraphidium</taxon>
    </lineage>
</organism>
<proteinExistence type="predicted"/>
<dbReference type="InterPro" id="IPR016181">
    <property type="entry name" value="Acyl_CoA_acyltransferase"/>
</dbReference>
<dbReference type="OrthoDB" id="546248at2759"/>
<evidence type="ECO:0000259" key="1">
    <source>
        <dbReference type="PROSITE" id="PS51186"/>
    </source>
</evidence>
<feature type="domain" description="N-acetyltransferase" evidence="1">
    <location>
        <begin position="1"/>
        <end position="118"/>
    </location>
</feature>
<dbReference type="InterPro" id="IPR052777">
    <property type="entry name" value="Acetyltransferase_Enz"/>
</dbReference>
<dbReference type="Proteomes" id="UP000054498">
    <property type="component" value="Unassembled WGS sequence"/>
</dbReference>
<dbReference type="PROSITE" id="PS51186">
    <property type="entry name" value="GNAT"/>
    <property type="match status" value="1"/>
</dbReference>
<name>A0A0D2L1M2_9CHLO</name>
<dbReference type="GeneID" id="25739615"/>
<dbReference type="Gene3D" id="3.40.630.30">
    <property type="match status" value="1"/>
</dbReference>
<keyword evidence="3" id="KW-1185">Reference proteome</keyword>
<reference evidence="2 3" key="1">
    <citation type="journal article" date="2013" name="BMC Genomics">
        <title>Reconstruction of the lipid metabolism for the microalga Monoraphidium neglectum from its genome sequence reveals characteristics suitable for biofuel production.</title>
        <authorList>
            <person name="Bogen C."/>
            <person name="Al-Dilaimi A."/>
            <person name="Albersmeier A."/>
            <person name="Wichmann J."/>
            <person name="Grundmann M."/>
            <person name="Rupp O."/>
            <person name="Lauersen K.J."/>
            <person name="Blifernez-Klassen O."/>
            <person name="Kalinowski J."/>
            <person name="Goesmann A."/>
            <person name="Mussgnug J.H."/>
            <person name="Kruse O."/>
        </authorList>
    </citation>
    <scope>NUCLEOTIDE SEQUENCE [LARGE SCALE GENOMIC DNA]</scope>
    <source>
        <strain evidence="2 3">SAG 48.87</strain>
    </source>
</reference>
<dbReference type="RefSeq" id="XP_013900243.1">
    <property type="nucleotide sequence ID" value="XM_014044789.1"/>
</dbReference>
<dbReference type="InterPro" id="IPR000182">
    <property type="entry name" value="GNAT_dom"/>
</dbReference>